<keyword evidence="2" id="KW-1185">Reference proteome</keyword>
<protein>
    <submittedName>
        <fullName evidence="1">Uncharacterized protein</fullName>
    </submittedName>
</protein>
<reference evidence="1" key="1">
    <citation type="submission" date="2021-11" db="EMBL/GenBank/DDBJ databases">
        <authorList>
            <consortium name="Genoscope - CEA"/>
            <person name="William W."/>
        </authorList>
    </citation>
    <scope>NUCLEOTIDE SEQUENCE</scope>
</reference>
<organism evidence="1 2">
    <name type="scientific">Pelagomonas calceolata</name>
    <dbReference type="NCBI Taxonomy" id="35677"/>
    <lineage>
        <taxon>Eukaryota</taxon>
        <taxon>Sar</taxon>
        <taxon>Stramenopiles</taxon>
        <taxon>Ochrophyta</taxon>
        <taxon>Pelagophyceae</taxon>
        <taxon>Pelagomonadales</taxon>
        <taxon>Pelagomonadaceae</taxon>
        <taxon>Pelagomonas</taxon>
    </lineage>
</organism>
<dbReference type="AlphaFoldDB" id="A0A8J2SII0"/>
<accession>A0A8J2SII0</accession>
<dbReference type="Proteomes" id="UP000789595">
    <property type="component" value="Unassembled WGS sequence"/>
</dbReference>
<proteinExistence type="predicted"/>
<name>A0A8J2SII0_9STRA</name>
<sequence>MGGQYDKNFARRAVQFMGFASLFALRAAVTSLRQNGHGVMWPAPPINATLATNPYLGPWAPQVPGMMGPWGSAPSQQIIASVDAMPLIMAQHTRRFPDMPRSQWNHPLNQRGDLSQFNNVRVDRSTSTTANGLTAARQLLDDWCAMTDLEREEAIAFCDWYSPNIQP</sequence>
<evidence type="ECO:0000313" key="2">
    <source>
        <dbReference type="Proteomes" id="UP000789595"/>
    </source>
</evidence>
<evidence type="ECO:0000313" key="1">
    <source>
        <dbReference type="EMBL" id="CAH0371481.1"/>
    </source>
</evidence>
<dbReference type="EMBL" id="CAKKNE010000003">
    <property type="protein sequence ID" value="CAH0371481.1"/>
    <property type="molecule type" value="Genomic_DNA"/>
</dbReference>
<comment type="caution">
    <text evidence="1">The sequence shown here is derived from an EMBL/GenBank/DDBJ whole genome shotgun (WGS) entry which is preliminary data.</text>
</comment>
<gene>
    <name evidence="1" type="ORF">PECAL_3P14270</name>
</gene>